<sequence>MTTTVVKPARAEVSLVSSPQAAGLARRFTSAQLRSEAFDSADLADAIELLMSELVTNVFRHTGTAEMVVLLHRDEQGVRAAVRDDSNDLPVLRDPAMLDGGGRGLLLLNAVASAWGIDRHPEGGKTVWFRLELA</sequence>
<feature type="domain" description="Histidine kinase/HSP90-like ATPase" evidence="2">
    <location>
        <begin position="17"/>
        <end position="130"/>
    </location>
</feature>
<dbReference type="PANTHER" id="PTHR35526">
    <property type="entry name" value="ANTI-SIGMA-F FACTOR RSBW-RELATED"/>
    <property type="match status" value="1"/>
</dbReference>
<dbReference type="GO" id="GO:0005524">
    <property type="term" value="F:ATP binding"/>
    <property type="evidence" value="ECO:0007669"/>
    <property type="project" value="UniProtKB-KW"/>
</dbReference>
<name>A0ABV6VP06_9ACTN</name>
<keyword evidence="4" id="KW-1185">Reference proteome</keyword>
<dbReference type="Gene3D" id="3.30.565.10">
    <property type="entry name" value="Histidine kinase-like ATPase, C-terminal domain"/>
    <property type="match status" value="1"/>
</dbReference>
<dbReference type="RefSeq" id="WP_380531131.1">
    <property type="nucleotide sequence ID" value="NZ_JBHFAB010000001.1"/>
</dbReference>
<dbReference type="PANTHER" id="PTHR35526:SF3">
    <property type="entry name" value="ANTI-SIGMA-F FACTOR RSBW"/>
    <property type="match status" value="1"/>
</dbReference>
<evidence type="ECO:0000259" key="2">
    <source>
        <dbReference type="Pfam" id="PF13581"/>
    </source>
</evidence>
<dbReference type="InterPro" id="IPR036890">
    <property type="entry name" value="HATPase_C_sf"/>
</dbReference>
<dbReference type="InterPro" id="IPR050267">
    <property type="entry name" value="Anti-sigma-factor_SerPK"/>
</dbReference>
<accession>A0ABV6VP06</accession>
<keyword evidence="1" id="KW-0723">Serine/threonine-protein kinase</keyword>
<evidence type="ECO:0000313" key="3">
    <source>
        <dbReference type="EMBL" id="MFC1415442.1"/>
    </source>
</evidence>
<organism evidence="3 4">
    <name type="scientific">Streptacidiphilus cavernicola</name>
    <dbReference type="NCBI Taxonomy" id="3342716"/>
    <lineage>
        <taxon>Bacteria</taxon>
        <taxon>Bacillati</taxon>
        <taxon>Actinomycetota</taxon>
        <taxon>Actinomycetes</taxon>
        <taxon>Kitasatosporales</taxon>
        <taxon>Streptomycetaceae</taxon>
        <taxon>Streptacidiphilus</taxon>
    </lineage>
</organism>
<dbReference type="Pfam" id="PF13581">
    <property type="entry name" value="HATPase_c_2"/>
    <property type="match status" value="1"/>
</dbReference>
<protein>
    <submittedName>
        <fullName evidence="3">ATP-binding protein</fullName>
    </submittedName>
</protein>
<dbReference type="InterPro" id="IPR003594">
    <property type="entry name" value="HATPase_dom"/>
</dbReference>
<evidence type="ECO:0000313" key="4">
    <source>
        <dbReference type="Proteomes" id="UP001592531"/>
    </source>
</evidence>
<reference evidence="3 4" key="1">
    <citation type="submission" date="2024-09" db="EMBL/GenBank/DDBJ databases">
        <authorList>
            <person name="Lee S.D."/>
        </authorList>
    </citation>
    <scope>NUCLEOTIDE SEQUENCE [LARGE SCALE GENOMIC DNA]</scope>
    <source>
        <strain evidence="3 4">N8-3</strain>
    </source>
</reference>
<keyword evidence="1" id="KW-0418">Kinase</keyword>
<dbReference type="EMBL" id="JBHFAB010000001">
    <property type="protein sequence ID" value="MFC1415442.1"/>
    <property type="molecule type" value="Genomic_DNA"/>
</dbReference>
<comment type="caution">
    <text evidence="3">The sequence shown here is derived from an EMBL/GenBank/DDBJ whole genome shotgun (WGS) entry which is preliminary data.</text>
</comment>
<dbReference type="SUPFAM" id="SSF55874">
    <property type="entry name" value="ATPase domain of HSP90 chaperone/DNA topoisomerase II/histidine kinase"/>
    <property type="match status" value="1"/>
</dbReference>
<keyword evidence="3" id="KW-0067">ATP-binding</keyword>
<proteinExistence type="predicted"/>
<evidence type="ECO:0000256" key="1">
    <source>
        <dbReference type="ARBA" id="ARBA00022527"/>
    </source>
</evidence>
<dbReference type="CDD" id="cd16936">
    <property type="entry name" value="HATPase_RsbW-like"/>
    <property type="match status" value="1"/>
</dbReference>
<dbReference type="Proteomes" id="UP001592531">
    <property type="component" value="Unassembled WGS sequence"/>
</dbReference>
<keyword evidence="1" id="KW-0808">Transferase</keyword>
<gene>
    <name evidence="3" type="ORF">ACEZDE_02090</name>
</gene>
<keyword evidence="3" id="KW-0547">Nucleotide-binding</keyword>